<dbReference type="InterPro" id="IPR017853">
    <property type="entry name" value="GH"/>
</dbReference>
<feature type="domain" description="Glycoside hydrolase family 2 catalytic" evidence="3">
    <location>
        <begin position="169"/>
        <end position="488"/>
    </location>
</feature>
<sequence>MDKNSPSLSRKYHNKVPIAFRCDNSRDLNRIPSDLNDFPIYGGLFRKIVIKTKPLRFLDSIKITPIYDSLKSNGRLNIIGKVNSKYVDTLHRQEYIIKGSLLNKDSVLISFNFSFHKDEFNISIDSINNLKLWSPSNPFLYDLKLSLSYDNKNSDSLLFRIGFRYFKFLKNGPFYLNGSRLLLKGVHLHEDHSGVGAAVPYEIHEKEIKMIKKMGANFIRLAHYQQSEEVLNLCDKYGLLVWEEVPWSRGGLGGTIHKNNIIEFLSKMIEQHYNHVSIIIWGLGNEIDLTGDFNYNNKDSIKTFLSYLNRFAKQKDPYRMTAIRRCDFAKYIPDIYSPSIWSGWYNGTYRDYEKVIKKRFYEVNHFIHAEWGVGSLYGRHSTDPYLNENDSLLHGSGEEKSYSQLFDKGEMRYSKDGDWSETYACDLVDWYLHTIEQWNWFTGALYWSFKDFATPLRENNPIPHVNLKGIVQRDLTPKEIYYVFQSHWAEEPVLHIYGHTWKNRWYDKLTDSIPIKVYSNCKAVELFVNGKSKGLKNFDINKFPASGFEWKLKCRPGNYFIKAIGHTESEEILVDSINFSLIEKNWGKPIKFKIHKEKISDDILLVKVELVDKKGKICYDARNIVTFDIAGKGELIKNLGTVNGSKKIELANGVAEIYIKLNKGRSVVAVMSKVLKLCL</sequence>
<accession>A0A7D3Y055</accession>
<dbReference type="Gene3D" id="2.60.40.10">
    <property type="entry name" value="Immunoglobulins"/>
    <property type="match status" value="3"/>
</dbReference>
<comment type="similarity">
    <text evidence="1">Belongs to the glycosyl hydrolase 2 family.</text>
</comment>
<reference evidence="5 6" key="1">
    <citation type="submission" date="2019-07" db="EMBL/GenBank/DDBJ databases">
        <title>Thalassofilum flectens gen. nov., sp. nov., a novel moderate thermophilic anaerobe from a shallow sea hot spring in Kunashir Island (Russia), representing a new family in the order Bacteroidales, and proposal of Thalassofilacea fam. nov.</title>
        <authorList>
            <person name="Kochetkova T.V."/>
            <person name="Podosokorskaya O.A."/>
            <person name="Novikov A."/>
            <person name="Elcheninov A.G."/>
            <person name="Toshchakov S.V."/>
            <person name="Kublanov I.V."/>
        </authorList>
    </citation>
    <scope>NUCLEOTIDE SEQUENCE [LARGE SCALE GENOMIC DNA]</scope>
    <source>
        <strain evidence="5 6">38-H</strain>
    </source>
</reference>
<evidence type="ECO:0000256" key="1">
    <source>
        <dbReference type="ARBA" id="ARBA00007401"/>
    </source>
</evidence>
<dbReference type="Pfam" id="PF16355">
    <property type="entry name" value="DUF4982"/>
    <property type="match status" value="1"/>
</dbReference>
<proteinExistence type="inferred from homology"/>
<organism evidence="5 6">
    <name type="scientific">Tenuifilum thalassicum</name>
    <dbReference type="NCBI Taxonomy" id="2590900"/>
    <lineage>
        <taxon>Bacteria</taxon>
        <taxon>Pseudomonadati</taxon>
        <taxon>Bacteroidota</taxon>
        <taxon>Bacteroidia</taxon>
        <taxon>Bacteroidales</taxon>
        <taxon>Tenuifilaceae</taxon>
        <taxon>Tenuifilum</taxon>
    </lineage>
</organism>
<name>A0A7D3Y055_9BACT</name>
<evidence type="ECO:0000259" key="2">
    <source>
        <dbReference type="Pfam" id="PF00703"/>
    </source>
</evidence>
<dbReference type="Pfam" id="PF00703">
    <property type="entry name" value="Glyco_hydro_2"/>
    <property type="match status" value="1"/>
</dbReference>
<dbReference type="InterPro" id="IPR006102">
    <property type="entry name" value="Ig-like_GH2"/>
</dbReference>
<evidence type="ECO:0000313" key="5">
    <source>
        <dbReference type="EMBL" id="QKG80233.1"/>
    </source>
</evidence>
<dbReference type="InterPro" id="IPR051913">
    <property type="entry name" value="GH2_Domain-Containing"/>
</dbReference>
<dbReference type="EMBL" id="CP041345">
    <property type="protein sequence ID" value="QKG80233.1"/>
    <property type="molecule type" value="Genomic_DNA"/>
</dbReference>
<evidence type="ECO:0000313" key="6">
    <source>
        <dbReference type="Proteomes" id="UP000500961"/>
    </source>
</evidence>
<dbReference type="SUPFAM" id="SSF51445">
    <property type="entry name" value="(Trans)glycosidases"/>
    <property type="match status" value="1"/>
</dbReference>
<evidence type="ECO:0000259" key="3">
    <source>
        <dbReference type="Pfam" id="PF02836"/>
    </source>
</evidence>
<evidence type="ECO:0000259" key="4">
    <source>
        <dbReference type="Pfam" id="PF16355"/>
    </source>
</evidence>
<dbReference type="GO" id="GO:0004553">
    <property type="term" value="F:hydrolase activity, hydrolyzing O-glycosyl compounds"/>
    <property type="evidence" value="ECO:0007669"/>
    <property type="project" value="InterPro"/>
</dbReference>
<dbReference type="InterPro" id="IPR006101">
    <property type="entry name" value="Glyco_hydro_2"/>
</dbReference>
<dbReference type="InterPro" id="IPR013783">
    <property type="entry name" value="Ig-like_fold"/>
</dbReference>
<dbReference type="GO" id="GO:0005975">
    <property type="term" value="P:carbohydrate metabolic process"/>
    <property type="evidence" value="ECO:0007669"/>
    <property type="project" value="InterPro"/>
</dbReference>
<keyword evidence="5" id="KW-0378">Hydrolase</keyword>
<dbReference type="Proteomes" id="UP000500961">
    <property type="component" value="Chromosome"/>
</dbReference>
<dbReference type="PANTHER" id="PTHR42732:SF1">
    <property type="entry name" value="BETA-MANNOSIDASE"/>
    <property type="match status" value="1"/>
</dbReference>
<dbReference type="InterPro" id="IPR036156">
    <property type="entry name" value="Beta-gal/glucu_dom_sf"/>
</dbReference>
<dbReference type="SUPFAM" id="SSF49303">
    <property type="entry name" value="beta-Galactosidase/glucuronidase domain"/>
    <property type="match status" value="1"/>
</dbReference>
<dbReference type="PRINTS" id="PR00132">
    <property type="entry name" value="GLHYDRLASE2"/>
</dbReference>
<dbReference type="AlphaFoldDB" id="A0A7D3Y055"/>
<dbReference type="KEGG" id="ttz:FHG85_08150"/>
<protein>
    <submittedName>
        <fullName evidence="5">Glycoside hydrolase family 2 protein</fullName>
    </submittedName>
</protein>
<dbReference type="InterPro" id="IPR032311">
    <property type="entry name" value="DUF4982"/>
</dbReference>
<keyword evidence="6" id="KW-1185">Reference proteome</keyword>
<dbReference type="Pfam" id="PF02836">
    <property type="entry name" value="Glyco_hydro_2_C"/>
    <property type="match status" value="1"/>
</dbReference>
<gene>
    <name evidence="5" type="ORF">FHG85_08150</name>
</gene>
<feature type="domain" description="DUF4982" evidence="4">
    <location>
        <begin position="512"/>
        <end position="570"/>
    </location>
</feature>
<dbReference type="InterPro" id="IPR006103">
    <property type="entry name" value="Glyco_hydro_2_cat"/>
</dbReference>
<feature type="domain" description="Glycoside hydrolase family 2 immunoglobulin-like beta-sandwich" evidence="2">
    <location>
        <begin position="60"/>
        <end position="164"/>
    </location>
</feature>
<dbReference type="RefSeq" id="WP_173074785.1">
    <property type="nucleotide sequence ID" value="NZ_CP041345.1"/>
</dbReference>
<dbReference type="PANTHER" id="PTHR42732">
    <property type="entry name" value="BETA-GALACTOSIDASE"/>
    <property type="match status" value="1"/>
</dbReference>
<dbReference type="Gene3D" id="3.20.20.80">
    <property type="entry name" value="Glycosidases"/>
    <property type="match status" value="1"/>
</dbReference>